<protein>
    <submittedName>
        <fullName evidence="1">Uncharacterized protein</fullName>
    </submittedName>
</protein>
<evidence type="ECO:0000313" key="1">
    <source>
        <dbReference type="EMBL" id="KAL3838625.1"/>
    </source>
</evidence>
<dbReference type="EMBL" id="JBJXBP010000003">
    <property type="protein sequence ID" value="KAL3838625.1"/>
    <property type="molecule type" value="Genomic_DNA"/>
</dbReference>
<organism evidence="1 2">
    <name type="scientific">Penstemon smallii</name>
    <dbReference type="NCBI Taxonomy" id="265156"/>
    <lineage>
        <taxon>Eukaryota</taxon>
        <taxon>Viridiplantae</taxon>
        <taxon>Streptophyta</taxon>
        <taxon>Embryophyta</taxon>
        <taxon>Tracheophyta</taxon>
        <taxon>Spermatophyta</taxon>
        <taxon>Magnoliopsida</taxon>
        <taxon>eudicotyledons</taxon>
        <taxon>Gunneridae</taxon>
        <taxon>Pentapetalae</taxon>
        <taxon>asterids</taxon>
        <taxon>lamiids</taxon>
        <taxon>Lamiales</taxon>
        <taxon>Plantaginaceae</taxon>
        <taxon>Cheloneae</taxon>
        <taxon>Penstemon</taxon>
    </lineage>
</organism>
<comment type="caution">
    <text evidence="1">The sequence shown here is derived from an EMBL/GenBank/DDBJ whole genome shotgun (WGS) entry which is preliminary data.</text>
</comment>
<dbReference type="Proteomes" id="UP001634393">
    <property type="component" value="Unassembled WGS sequence"/>
</dbReference>
<evidence type="ECO:0000313" key="2">
    <source>
        <dbReference type="Proteomes" id="UP001634393"/>
    </source>
</evidence>
<reference evidence="1 2" key="1">
    <citation type="submission" date="2024-12" db="EMBL/GenBank/DDBJ databases">
        <title>The unique morphological basis and parallel evolutionary history of personate flowers in Penstemon.</title>
        <authorList>
            <person name="Depatie T.H."/>
            <person name="Wessinger C.A."/>
        </authorList>
    </citation>
    <scope>NUCLEOTIDE SEQUENCE [LARGE SCALE GENOMIC DNA]</scope>
    <source>
        <strain evidence="1">WTNN_2</strain>
        <tissue evidence="1">Leaf</tissue>
    </source>
</reference>
<name>A0ABD3TNM2_9LAMI</name>
<proteinExistence type="predicted"/>
<keyword evidence="2" id="KW-1185">Reference proteome</keyword>
<sequence>MCSSLPLKNHHFLQHPLETEEIMLRRNQEINNNGVSIKYSFFFFG</sequence>
<dbReference type="AlphaFoldDB" id="A0ABD3TNM2"/>
<gene>
    <name evidence="1" type="ORF">ACJIZ3_023216</name>
</gene>
<accession>A0ABD3TNM2</accession>